<gene>
    <name evidence="2" type="primary">mfnE</name>
    <name evidence="2" type="ORF">GJIJNDME_00004</name>
</gene>
<protein>
    <submittedName>
        <fullName evidence="2">[5-(Aminomethyl)furan-3-yl]methyl phosphate kinase</fullName>
        <ecNumber evidence="2">2.7.4.31</ecNumber>
    </submittedName>
</protein>
<keyword evidence="2" id="KW-0808">Transferase</keyword>
<accession>A0A7G9YYN5</accession>
<evidence type="ECO:0000313" key="2">
    <source>
        <dbReference type="EMBL" id="QNO53119.1"/>
    </source>
</evidence>
<dbReference type="GO" id="GO:0016301">
    <property type="term" value="F:kinase activity"/>
    <property type="evidence" value="ECO:0007669"/>
    <property type="project" value="UniProtKB-KW"/>
</dbReference>
<reference evidence="2" key="1">
    <citation type="submission" date="2020-06" db="EMBL/GenBank/DDBJ databases">
        <title>Unique genomic features of the anaerobic methanotrophic archaea.</title>
        <authorList>
            <person name="Chadwick G.L."/>
            <person name="Skennerton C.T."/>
            <person name="Laso-Perez R."/>
            <person name="Leu A.O."/>
            <person name="Speth D.R."/>
            <person name="Yu H."/>
            <person name="Morgan-Lang C."/>
            <person name="Hatzenpichler R."/>
            <person name="Goudeau D."/>
            <person name="Malmstrom R."/>
            <person name="Brazelton W.J."/>
            <person name="Woyke T."/>
            <person name="Hallam S.J."/>
            <person name="Tyson G.W."/>
            <person name="Wegener G."/>
            <person name="Boetius A."/>
            <person name="Orphan V."/>
        </authorList>
    </citation>
    <scope>NUCLEOTIDE SEQUENCE</scope>
</reference>
<dbReference type="InterPro" id="IPR036393">
    <property type="entry name" value="AceGlu_kinase-like_sf"/>
</dbReference>
<proteinExistence type="predicted"/>
<dbReference type="AlphaFoldDB" id="A0A7G9YYN5"/>
<dbReference type="EC" id="2.7.4.31" evidence="2"/>
<evidence type="ECO:0000259" key="1">
    <source>
        <dbReference type="Pfam" id="PF00696"/>
    </source>
</evidence>
<sequence>MGNAKCKRKVILKLGGSLIEKSRDILRVLVDYARERDGDKNRDFTLVLIPGGGPFAETVRNISATMSIPDETAHWMAVLAMHQYGFFLAACSGDGETGIPLVESVDEDEIDRAGPICILLPYKILKQDDCLPHTWDVTSDTIAAFVANRLGEKRFIKLTDVDGIQDKKSGHLIEKIRANELAGKQAAGLNCIDAELPGFLMQTKMSCIIVNGNYPNRIIDAIEEKENVNKTVCTKIF</sequence>
<name>A0A7G9YYN5_9EURY</name>
<dbReference type="EMBL" id="MT631532">
    <property type="protein sequence ID" value="QNO53119.1"/>
    <property type="molecule type" value="Genomic_DNA"/>
</dbReference>
<dbReference type="Gene3D" id="3.40.1160.10">
    <property type="entry name" value="Acetylglutamate kinase-like"/>
    <property type="match status" value="1"/>
</dbReference>
<dbReference type="InterPro" id="IPR001048">
    <property type="entry name" value="Asp/Glu/Uridylate_kinase"/>
</dbReference>
<organism evidence="2">
    <name type="scientific">Candidatus Methanophagaceae archaeon ANME-1 ERB6</name>
    <dbReference type="NCBI Taxonomy" id="2759912"/>
    <lineage>
        <taxon>Archaea</taxon>
        <taxon>Methanobacteriati</taxon>
        <taxon>Methanobacteriota</taxon>
        <taxon>Stenosarchaea group</taxon>
        <taxon>Methanomicrobia</taxon>
        <taxon>Candidatus Methanophagales</taxon>
        <taxon>Candidatus Methanophagaceae</taxon>
    </lineage>
</organism>
<dbReference type="Pfam" id="PF00696">
    <property type="entry name" value="AA_kinase"/>
    <property type="match status" value="1"/>
</dbReference>
<dbReference type="SUPFAM" id="SSF53633">
    <property type="entry name" value="Carbamate kinase-like"/>
    <property type="match status" value="1"/>
</dbReference>
<dbReference type="PIRSF" id="PIRSF004857">
    <property type="entry name" value="Kin_aa_kin"/>
    <property type="match status" value="1"/>
</dbReference>
<feature type="domain" description="Aspartate/glutamate/uridylate kinase" evidence="1">
    <location>
        <begin position="9"/>
        <end position="211"/>
    </location>
</feature>
<dbReference type="InterPro" id="IPR011375">
    <property type="entry name" value="MfnE"/>
</dbReference>
<keyword evidence="2" id="KW-0418">Kinase</keyword>